<organism evidence="2 3">
    <name type="scientific">Pedobacter zeae</name>
    <dbReference type="NCBI Taxonomy" id="1737356"/>
    <lineage>
        <taxon>Bacteria</taxon>
        <taxon>Pseudomonadati</taxon>
        <taxon>Bacteroidota</taxon>
        <taxon>Sphingobacteriia</taxon>
        <taxon>Sphingobacteriales</taxon>
        <taxon>Sphingobacteriaceae</taxon>
        <taxon>Pedobacter</taxon>
    </lineage>
</organism>
<accession>A0A7W6KAX6</accession>
<protein>
    <submittedName>
        <fullName evidence="2">Uncharacterized protein</fullName>
    </submittedName>
</protein>
<feature type="compositionally biased region" description="Polar residues" evidence="1">
    <location>
        <begin position="41"/>
        <end position="57"/>
    </location>
</feature>
<dbReference type="AlphaFoldDB" id="A0A7W6KAX6"/>
<proteinExistence type="predicted"/>
<feature type="region of interest" description="Disordered" evidence="1">
    <location>
        <begin position="32"/>
        <end position="57"/>
    </location>
</feature>
<gene>
    <name evidence="2" type="ORF">GGQ60_001305</name>
</gene>
<evidence type="ECO:0000313" key="3">
    <source>
        <dbReference type="Proteomes" id="UP000532273"/>
    </source>
</evidence>
<reference evidence="2 3" key="1">
    <citation type="submission" date="2020-08" db="EMBL/GenBank/DDBJ databases">
        <title>Genomic Encyclopedia of Type Strains, Phase IV (KMG-IV): sequencing the most valuable type-strain genomes for metagenomic binning, comparative biology and taxonomic classification.</title>
        <authorList>
            <person name="Goeker M."/>
        </authorList>
    </citation>
    <scope>NUCLEOTIDE SEQUENCE [LARGE SCALE GENOMIC DNA]</scope>
    <source>
        <strain evidence="2 3">DSM 100774</strain>
    </source>
</reference>
<evidence type="ECO:0000256" key="1">
    <source>
        <dbReference type="SAM" id="MobiDB-lite"/>
    </source>
</evidence>
<sequence length="57" mass="6436">MEHTIQSDRDIRCEFLNIFKFIRAACGVESLGETPHIPEPENTNSSNLAVHQVPTQN</sequence>
<comment type="caution">
    <text evidence="2">The sequence shown here is derived from an EMBL/GenBank/DDBJ whole genome shotgun (WGS) entry which is preliminary data.</text>
</comment>
<dbReference type="Proteomes" id="UP000532273">
    <property type="component" value="Unassembled WGS sequence"/>
</dbReference>
<evidence type="ECO:0000313" key="2">
    <source>
        <dbReference type="EMBL" id="MBB4107345.1"/>
    </source>
</evidence>
<dbReference type="EMBL" id="JACIEF010000001">
    <property type="protein sequence ID" value="MBB4107345.1"/>
    <property type="molecule type" value="Genomic_DNA"/>
</dbReference>
<name>A0A7W6KAX6_9SPHI</name>